<accession>A0A2T0SF16</accession>
<feature type="compositionally biased region" description="Basic and acidic residues" evidence="1">
    <location>
        <begin position="52"/>
        <end position="61"/>
    </location>
</feature>
<feature type="region of interest" description="Disordered" evidence="1">
    <location>
        <begin position="21"/>
        <end position="61"/>
    </location>
</feature>
<keyword evidence="3" id="KW-1185">Reference proteome</keyword>
<protein>
    <recommendedName>
        <fullName evidence="4">Lipoprotein</fullName>
    </recommendedName>
</protein>
<gene>
    <name evidence="2" type="ORF">CLV70_102226</name>
</gene>
<evidence type="ECO:0008006" key="4">
    <source>
        <dbReference type="Google" id="ProtNLM"/>
    </source>
</evidence>
<comment type="caution">
    <text evidence="2">The sequence shown here is derived from an EMBL/GenBank/DDBJ whole genome shotgun (WGS) entry which is preliminary data.</text>
</comment>
<dbReference type="Proteomes" id="UP000239209">
    <property type="component" value="Unassembled WGS sequence"/>
</dbReference>
<sequence length="194" mass="20580">MRVGHGAIVAMIALASVAGCGSGEPAGDRGTAKVATVAGDAGTPSASASARTPERPRERLDTTPAEFEAMLRPYEKCMAEHGARKPAGKPAKGDVPRMHVVTPAEQKREDDANRVCEPRFYPLPPWERDPANPEARDFAVAVVRCLKAKGVEYVTVGDGGLGAALGGDDNDARSIRLGLQYMPECEREVAKKTK</sequence>
<organism evidence="2 3">
    <name type="scientific">Pseudosporangium ferrugineum</name>
    <dbReference type="NCBI Taxonomy" id="439699"/>
    <lineage>
        <taxon>Bacteria</taxon>
        <taxon>Bacillati</taxon>
        <taxon>Actinomycetota</taxon>
        <taxon>Actinomycetes</taxon>
        <taxon>Micromonosporales</taxon>
        <taxon>Micromonosporaceae</taxon>
        <taxon>Pseudosporangium</taxon>
    </lineage>
</organism>
<reference evidence="2 3" key="1">
    <citation type="submission" date="2018-03" db="EMBL/GenBank/DDBJ databases">
        <title>Genomic Encyclopedia of Archaeal and Bacterial Type Strains, Phase II (KMG-II): from individual species to whole genera.</title>
        <authorList>
            <person name="Goeker M."/>
        </authorList>
    </citation>
    <scope>NUCLEOTIDE SEQUENCE [LARGE SCALE GENOMIC DNA]</scope>
    <source>
        <strain evidence="2 3">DSM 45348</strain>
    </source>
</reference>
<dbReference type="PROSITE" id="PS51257">
    <property type="entry name" value="PROKAR_LIPOPROTEIN"/>
    <property type="match status" value="1"/>
</dbReference>
<name>A0A2T0SF16_9ACTN</name>
<evidence type="ECO:0000313" key="3">
    <source>
        <dbReference type="Proteomes" id="UP000239209"/>
    </source>
</evidence>
<evidence type="ECO:0000256" key="1">
    <source>
        <dbReference type="SAM" id="MobiDB-lite"/>
    </source>
</evidence>
<dbReference type="AlphaFoldDB" id="A0A2T0SF16"/>
<dbReference type="RefSeq" id="WP_106125234.1">
    <property type="nucleotide sequence ID" value="NZ_PVZG01000002.1"/>
</dbReference>
<dbReference type="EMBL" id="PVZG01000002">
    <property type="protein sequence ID" value="PRY32015.1"/>
    <property type="molecule type" value="Genomic_DNA"/>
</dbReference>
<evidence type="ECO:0000313" key="2">
    <source>
        <dbReference type="EMBL" id="PRY32015.1"/>
    </source>
</evidence>
<proteinExistence type="predicted"/>
<dbReference type="OrthoDB" id="3297121at2"/>